<dbReference type="AlphaFoldDB" id="A0A0N4ZM23"/>
<name>A0A0N4ZM23_PARTI</name>
<proteinExistence type="predicted"/>
<feature type="transmembrane region" description="Helical" evidence="2">
    <location>
        <begin position="29"/>
        <end position="53"/>
    </location>
</feature>
<keyword evidence="3" id="KW-1185">Reference proteome</keyword>
<feature type="compositionally biased region" description="Basic residues" evidence="1">
    <location>
        <begin position="84"/>
        <end position="116"/>
    </location>
</feature>
<evidence type="ECO:0000313" key="4">
    <source>
        <dbReference type="WBParaSite" id="PTRK_0000958500.1"/>
    </source>
</evidence>
<evidence type="ECO:0000256" key="2">
    <source>
        <dbReference type="SAM" id="Phobius"/>
    </source>
</evidence>
<feature type="compositionally biased region" description="Polar residues" evidence="1">
    <location>
        <begin position="135"/>
        <end position="155"/>
    </location>
</feature>
<evidence type="ECO:0000313" key="3">
    <source>
        <dbReference type="Proteomes" id="UP000038045"/>
    </source>
</evidence>
<dbReference type="Proteomes" id="UP000038045">
    <property type="component" value="Unplaced"/>
</dbReference>
<keyword evidence="2" id="KW-1133">Transmembrane helix</keyword>
<accession>A0A0N4ZM23</accession>
<evidence type="ECO:0000256" key="1">
    <source>
        <dbReference type="SAM" id="MobiDB-lite"/>
    </source>
</evidence>
<protein>
    <submittedName>
        <fullName evidence="4">Uncharacterized protein</fullName>
    </submittedName>
</protein>
<reference evidence="4" key="1">
    <citation type="submission" date="2017-02" db="UniProtKB">
        <authorList>
            <consortium name="WormBaseParasite"/>
        </authorList>
    </citation>
    <scope>IDENTIFICATION</scope>
</reference>
<keyword evidence="2" id="KW-0472">Membrane</keyword>
<organism evidence="3 4">
    <name type="scientific">Parastrongyloides trichosuri</name>
    <name type="common">Possum-specific nematode worm</name>
    <dbReference type="NCBI Taxonomy" id="131310"/>
    <lineage>
        <taxon>Eukaryota</taxon>
        <taxon>Metazoa</taxon>
        <taxon>Ecdysozoa</taxon>
        <taxon>Nematoda</taxon>
        <taxon>Chromadorea</taxon>
        <taxon>Rhabditida</taxon>
        <taxon>Tylenchina</taxon>
        <taxon>Panagrolaimomorpha</taxon>
        <taxon>Strongyloidoidea</taxon>
        <taxon>Strongyloididae</taxon>
        <taxon>Parastrongyloides</taxon>
    </lineage>
</organism>
<sequence>MYININDPRDPWAWRNKWNGEGRYGNDDLWIWITLCVLLIILAIIAISPLVILKYCRGSCPCDGFFNGFEKFLSILHNMGRKKRRSGKFKRFQHKARTSRNIIRRSKGSSRSKKSPKSSNVYYVGKNEEIIPSTRHPSTGSTSSIPKINLSNISS</sequence>
<feature type="region of interest" description="Disordered" evidence="1">
    <location>
        <begin position="84"/>
        <end position="155"/>
    </location>
</feature>
<keyword evidence="2" id="KW-0812">Transmembrane</keyword>
<dbReference type="WBParaSite" id="PTRK_0000958500.1">
    <property type="protein sequence ID" value="PTRK_0000958500.1"/>
    <property type="gene ID" value="PTRK_0000958500"/>
</dbReference>